<proteinExistence type="predicted"/>
<feature type="domain" description="DUF6531" evidence="3">
    <location>
        <begin position="54"/>
        <end position="126"/>
    </location>
</feature>
<dbReference type="Pfam" id="PF05593">
    <property type="entry name" value="RHS_repeat"/>
    <property type="match status" value="6"/>
</dbReference>
<protein>
    <submittedName>
        <fullName evidence="5">RHS repeat-associated protein</fullName>
    </submittedName>
</protein>
<dbReference type="InterPro" id="IPR031325">
    <property type="entry name" value="RHS_repeat"/>
</dbReference>
<dbReference type="InterPro" id="IPR022385">
    <property type="entry name" value="Rhs_assc_core"/>
</dbReference>
<sequence length="1170" mass="127896">MTARPLGVLFRALEGFLRSPATGARVAGASGTRRALRSGGRGRERPLASRVTAGDPIDVATGEVVLHQVDAEVAGTLPLAYERTHVSSYRAGRLFGASWASTLDERLEAGDGGMWFATADGMVLSYPVPVAGTPVLPAAGPRWPLQAVAGGYTITDPYRGLVRHFAATELAAISDRNGNRVEFARGDDLLEVRHPGGRTVAVELEDGRASVLRVAGEVLARYRYDEDRRLREVTGPSGARLRFDYDAAGRLTAWTDSNGFHYGYTYDEQGRAIRGAGSGGFLDVTLSYAADATTVTDSRGHATTYHFNELRQVVAEVDSLGRRRVSEWDRDDRLLSRTDPLGRTTRYGYDVAGNLTSVIRPDGRRMTARYDELNLPVEIVEADGAVWRHRYDPHGNLVAVTDPCGGVTRHAYDQRGRLTATTDAVGETTRVETDAAGLLSAVTSPLGATTRFERDAMGRVTTIVDPAGGVTRLAWSPRGELLRHTTPGGATERWAYDGEGNVVETVDAAGGVTRTEFGPFDLPVAEVGPDGARTEYSYDGELRLVAITGPTGLVWRYEYDAAGNLVREVDFDGRVQSYAYDAGGRLREHVNGARQVVRYSYDLLDNVVEESGDRAATFAYDAAGRLVHAANADADLRLEYDALGRIVAETCNGRTLTSGYDLAGRRLRRSTPSGARADWSYDAGGRPAELRTAGTVIRFRHDATGREVERRLGDRVVLAQSWHADHHLAAQTVGGRSHRSYAYRPDGLLSAVTDGDDGPRRYELDAAGRVTAVESRQGDERYAYDLAGNITWAAPGGGAGERRRHSGSMITRAGSVRYAYDEQGRAVRRTQETPSGDTLDWRYAWDAADRLVAVVSPEGQTWRYRYDPLGRRIAKQRLAAGGTGVAEQIDFVWDGDTLAEEVAGGHVTTWDYEPGTVHPLAQAERSPAGGPELRVIVTDQVGAPAELVDAGGRVVARIRTTLWGEGGPAGCPLRFPGQYRDGESGLHYNHHRHYDPAIGRYLSRDPLGPDPAPNPYAYVPNPTFQIDPLGLAPCMPKLHIAFGLNKNGQLKAFAATVNARTYFNLPKEWYVGEFRDDIRHIVNHPSVKISFNLTGINSARASVRRVKKNGRSMGLRRGREFMGRKVGYTDFELYAIANAPHSWSRITWYRESRLPWRKGEGVREVGNPFG</sequence>
<evidence type="ECO:0000259" key="3">
    <source>
        <dbReference type="Pfam" id="PF20148"/>
    </source>
</evidence>
<evidence type="ECO:0000259" key="4">
    <source>
        <dbReference type="Pfam" id="PF25023"/>
    </source>
</evidence>
<dbReference type="RefSeq" id="WP_185067435.1">
    <property type="nucleotide sequence ID" value="NZ_JACHMB010000001.1"/>
</dbReference>
<dbReference type="InterPro" id="IPR006530">
    <property type="entry name" value="YD"/>
</dbReference>
<name>A0A7W9FXL6_9ACTN</name>
<dbReference type="NCBIfam" id="TIGR01643">
    <property type="entry name" value="YD_repeat_2x"/>
    <property type="match status" value="13"/>
</dbReference>
<dbReference type="Pfam" id="PF25023">
    <property type="entry name" value="TEN_YD-shell"/>
    <property type="match status" value="2"/>
</dbReference>
<dbReference type="SUPFAM" id="SSF63829">
    <property type="entry name" value="Calcium-dependent phosphotriesterase"/>
    <property type="match status" value="2"/>
</dbReference>
<evidence type="ECO:0000313" key="5">
    <source>
        <dbReference type="EMBL" id="MBB5773445.1"/>
    </source>
</evidence>
<dbReference type="PANTHER" id="PTHR32305">
    <property type="match status" value="1"/>
</dbReference>
<keyword evidence="1" id="KW-0677">Repeat</keyword>
<reference evidence="5 6" key="1">
    <citation type="submission" date="2020-08" db="EMBL/GenBank/DDBJ databases">
        <title>Sequencing the genomes of 1000 actinobacteria strains.</title>
        <authorList>
            <person name="Klenk H.-P."/>
        </authorList>
    </citation>
    <scope>NUCLEOTIDE SEQUENCE [LARGE SCALE GENOMIC DNA]</scope>
    <source>
        <strain evidence="5 6">DSM 45507</strain>
    </source>
</reference>
<keyword evidence="6" id="KW-1185">Reference proteome</keyword>
<gene>
    <name evidence="5" type="ORF">HD596_000201</name>
</gene>
<dbReference type="InterPro" id="IPR056823">
    <property type="entry name" value="TEN-like_YD-shell"/>
</dbReference>
<feature type="domain" description="Teneurin-like YD-shell" evidence="4">
    <location>
        <begin position="580"/>
        <end position="711"/>
    </location>
</feature>
<dbReference type="Gene3D" id="2.180.10.10">
    <property type="entry name" value="RHS repeat-associated core"/>
    <property type="match status" value="3"/>
</dbReference>
<organism evidence="5 6">
    <name type="scientific">Nonomuraea jabiensis</name>
    <dbReference type="NCBI Taxonomy" id="882448"/>
    <lineage>
        <taxon>Bacteria</taxon>
        <taxon>Bacillati</taxon>
        <taxon>Actinomycetota</taxon>
        <taxon>Actinomycetes</taxon>
        <taxon>Streptosporangiales</taxon>
        <taxon>Streptosporangiaceae</taxon>
        <taxon>Nonomuraea</taxon>
    </lineage>
</organism>
<dbReference type="InterPro" id="IPR050708">
    <property type="entry name" value="T6SS_VgrG/RHS"/>
</dbReference>
<comment type="caution">
    <text evidence="5">The sequence shown here is derived from an EMBL/GenBank/DDBJ whole genome shotgun (WGS) entry which is preliminary data.</text>
</comment>
<evidence type="ECO:0000256" key="1">
    <source>
        <dbReference type="ARBA" id="ARBA00022737"/>
    </source>
</evidence>
<dbReference type="PANTHER" id="PTHR32305:SF15">
    <property type="entry name" value="PROTEIN RHSA-RELATED"/>
    <property type="match status" value="1"/>
</dbReference>
<accession>A0A7W9FXL6</accession>
<feature type="region of interest" description="Disordered" evidence="2">
    <location>
        <begin position="28"/>
        <end position="48"/>
    </location>
</feature>
<dbReference type="AlphaFoldDB" id="A0A7W9FXL6"/>
<feature type="domain" description="Teneurin-like YD-shell" evidence="4">
    <location>
        <begin position="761"/>
        <end position="876"/>
    </location>
</feature>
<dbReference type="EMBL" id="JACHMB010000001">
    <property type="protein sequence ID" value="MBB5773445.1"/>
    <property type="molecule type" value="Genomic_DNA"/>
</dbReference>
<dbReference type="Proteomes" id="UP000579153">
    <property type="component" value="Unassembled WGS sequence"/>
</dbReference>
<dbReference type="NCBIfam" id="TIGR03696">
    <property type="entry name" value="Rhs_assc_core"/>
    <property type="match status" value="1"/>
</dbReference>
<dbReference type="InterPro" id="IPR045351">
    <property type="entry name" value="DUF6531"/>
</dbReference>
<evidence type="ECO:0000256" key="2">
    <source>
        <dbReference type="SAM" id="MobiDB-lite"/>
    </source>
</evidence>
<dbReference type="Pfam" id="PF20148">
    <property type="entry name" value="DUF6531"/>
    <property type="match status" value="1"/>
</dbReference>
<evidence type="ECO:0000313" key="6">
    <source>
        <dbReference type="Proteomes" id="UP000579153"/>
    </source>
</evidence>